<dbReference type="EMBL" id="JAPMSZ010000009">
    <property type="protein sequence ID" value="KAJ5091883.1"/>
    <property type="molecule type" value="Genomic_DNA"/>
</dbReference>
<dbReference type="GeneID" id="81396449"/>
<reference evidence="3" key="1">
    <citation type="submission" date="2022-11" db="EMBL/GenBank/DDBJ databases">
        <authorList>
            <person name="Petersen C."/>
        </authorList>
    </citation>
    <scope>NUCLEOTIDE SEQUENCE</scope>
    <source>
        <strain evidence="3">IBT 34128</strain>
    </source>
</reference>
<reference evidence="3" key="2">
    <citation type="journal article" date="2023" name="IMA Fungus">
        <title>Comparative genomic study of the Penicillium genus elucidates a diverse pangenome and 15 lateral gene transfer events.</title>
        <authorList>
            <person name="Petersen C."/>
            <person name="Sorensen T."/>
            <person name="Nielsen M.R."/>
            <person name="Sondergaard T.E."/>
            <person name="Sorensen J.L."/>
            <person name="Fitzpatrick D.A."/>
            <person name="Frisvad J.C."/>
            <person name="Nielsen K.L."/>
        </authorList>
    </citation>
    <scope>NUCLEOTIDE SEQUENCE</scope>
    <source>
        <strain evidence="3">IBT 34128</strain>
    </source>
</reference>
<feature type="compositionally biased region" description="Low complexity" evidence="1">
    <location>
        <begin position="33"/>
        <end position="47"/>
    </location>
</feature>
<feature type="compositionally biased region" description="Polar residues" evidence="1">
    <location>
        <begin position="453"/>
        <end position="464"/>
    </location>
</feature>
<comment type="caution">
    <text evidence="3">The sequence shown here is derived from an EMBL/GenBank/DDBJ whole genome shotgun (WGS) entry which is preliminary data.</text>
</comment>
<name>A0A9W9F1E7_9EURO</name>
<accession>A0A9W9F1E7</accession>
<keyword evidence="2" id="KW-0732">Signal</keyword>
<feature type="chain" id="PRO_5040720432" description="Berberine/berberine-like domain-containing protein" evidence="2">
    <location>
        <begin position="29"/>
        <end position="464"/>
    </location>
</feature>
<evidence type="ECO:0008006" key="5">
    <source>
        <dbReference type="Google" id="ProtNLM"/>
    </source>
</evidence>
<evidence type="ECO:0000256" key="1">
    <source>
        <dbReference type="SAM" id="MobiDB-lite"/>
    </source>
</evidence>
<dbReference type="OrthoDB" id="3886018at2759"/>
<feature type="signal peptide" evidence="2">
    <location>
        <begin position="1"/>
        <end position="28"/>
    </location>
</feature>
<proteinExistence type="predicted"/>
<protein>
    <recommendedName>
        <fullName evidence="5">Berberine/berberine-like domain-containing protein</fullName>
    </recommendedName>
</protein>
<sequence>MYSTLTIHPSWLALISLWLLANIRSTTAAPQDSNTTPSSNSPAATSSVHSLQNEISATLIPKIESLLNTPNKKKAQDTIDEIDKVKPGAEELLHNINPESSSTSNGKAPGTDLSITVSQIEDSLKKVTSAVQKSIKNHFSNTNDIANTLCEITELTDTSDEDLDSGRPCGMGCSVCENPASFPKSSAKRDEKRVFSKRQLPTPQDAKYGGNVVAFLNDQSRGADEVTLGVRTSTAVYHALKNKPYKLTVPGLTGCTVVIVASTQAVYMSHHYEVPGFNGVNTDQAEALNLRIDDPRMWFPLPQREFEDRVLKWFTTDGLDMPNLRQYAGPNGPFTAQDRTAAYVIYPLSSRGGVKYDSEYENKVTQIINKVTEILGDHVHPIRTGYNRLGAGNVAKTILFHYDPVQRWRGKVQDAMLRIWAADRSMYIHQKMWEAHQSQKVPQTGRRKRGDLSTVSTATSMASL</sequence>
<feature type="region of interest" description="Disordered" evidence="1">
    <location>
        <begin position="437"/>
        <end position="464"/>
    </location>
</feature>
<evidence type="ECO:0000313" key="3">
    <source>
        <dbReference type="EMBL" id="KAJ5091883.1"/>
    </source>
</evidence>
<dbReference type="RefSeq" id="XP_056510080.1">
    <property type="nucleotide sequence ID" value="XM_056657280.1"/>
</dbReference>
<gene>
    <name evidence="3" type="ORF">NUU61_006753</name>
</gene>
<keyword evidence="4" id="KW-1185">Reference proteome</keyword>
<evidence type="ECO:0000313" key="4">
    <source>
        <dbReference type="Proteomes" id="UP001141434"/>
    </source>
</evidence>
<dbReference type="AlphaFoldDB" id="A0A9W9F1E7"/>
<feature type="region of interest" description="Disordered" evidence="1">
    <location>
        <begin position="28"/>
        <end position="50"/>
    </location>
</feature>
<dbReference type="Proteomes" id="UP001141434">
    <property type="component" value="Unassembled WGS sequence"/>
</dbReference>
<evidence type="ECO:0000256" key="2">
    <source>
        <dbReference type="SAM" id="SignalP"/>
    </source>
</evidence>
<organism evidence="3 4">
    <name type="scientific">Penicillium alfredii</name>
    <dbReference type="NCBI Taxonomy" id="1506179"/>
    <lineage>
        <taxon>Eukaryota</taxon>
        <taxon>Fungi</taxon>
        <taxon>Dikarya</taxon>
        <taxon>Ascomycota</taxon>
        <taxon>Pezizomycotina</taxon>
        <taxon>Eurotiomycetes</taxon>
        <taxon>Eurotiomycetidae</taxon>
        <taxon>Eurotiales</taxon>
        <taxon>Aspergillaceae</taxon>
        <taxon>Penicillium</taxon>
    </lineage>
</organism>